<evidence type="ECO:0000256" key="1">
    <source>
        <dbReference type="ARBA" id="ARBA00004651"/>
    </source>
</evidence>
<dbReference type="GO" id="GO:0022857">
    <property type="term" value="F:transmembrane transporter activity"/>
    <property type="evidence" value="ECO:0007669"/>
    <property type="project" value="InterPro"/>
</dbReference>
<dbReference type="PROSITE" id="PS01303">
    <property type="entry name" value="BCCT"/>
    <property type="match status" value="1"/>
</dbReference>
<evidence type="ECO:0000313" key="10">
    <source>
        <dbReference type="Proteomes" id="UP000199073"/>
    </source>
</evidence>
<dbReference type="STRING" id="91360.SAMN05660330_03678"/>
<dbReference type="GO" id="GO:0005886">
    <property type="term" value="C:plasma membrane"/>
    <property type="evidence" value="ECO:0007669"/>
    <property type="project" value="UniProtKB-SubCell"/>
</dbReference>
<keyword evidence="6 8" id="KW-1133">Transmembrane helix</keyword>
<evidence type="ECO:0000256" key="2">
    <source>
        <dbReference type="ARBA" id="ARBA00005658"/>
    </source>
</evidence>
<keyword evidence="7 8" id="KW-0472">Membrane</keyword>
<name>A0A1H0UR47_9BACT</name>
<feature type="transmembrane region" description="Helical" evidence="8">
    <location>
        <begin position="42"/>
        <end position="68"/>
    </location>
</feature>
<organism evidence="9 10">
    <name type="scientific">Desulforhopalus singaporensis</name>
    <dbReference type="NCBI Taxonomy" id="91360"/>
    <lineage>
        <taxon>Bacteria</taxon>
        <taxon>Pseudomonadati</taxon>
        <taxon>Thermodesulfobacteriota</taxon>
        <taxon>Desulfobulbia</taxon>
        <taxon>Desulfobulbales</taxon>
        <taxon>Desulfocapsaceae</taxon>
        <taxon>Desulforhopalus</taxon>
    </lineage>
</organism>
<keyword evidence="5 8" id="KW-0812">Transmembrane</keyword>
<comment type="similarity">
    <text evidence="2">Belongs to the BCCT transporter (TC 2.A.15) family.</text>
</comment>
<keyword evidence="4" id="KW-1003">Cell membrane</keyword>
<keyword evidence="3" id="KW-0813">Transport</keyword>
<dbReference type="PANTHER" id="PTHR30047">
    <property type="entry name" value="HIGH-AFFINITY CHOLINE TRANSPORT PROTEIN-RELATED"/>
    <property type="match status" value="1"/>
</dbReference>
<dbReference type="PANTHER" id="PTHR30047:SF7">
    <property type="entry name" value="HIGH-AFFINITY CHOLINE TRANSPORT PROTEIN"/>
    <property type="match status" value="1"/>
</dbReference>
<dbReference type="InterPro" id="IPR000060">
    <property type="entry name" value="BCCT_transptr"/>
</dbReference>
<reference evidence="9 10" key="1">
    <citation type="submission" date="2016-10" db="EMBL/GenBank/DDBJ databases">
        <authorList>
            <person name="de Groot N.N."/>
        </authorList>
    </citation>
    <scope>NUCLEOTIDE SEQUENCE [LARGE SCALE GENOMIC DNA]</scope>
    <source>
        <strain evidence="9 10">DSM 12130</strain>
    </source>
</reference>
<evidence type="ECO:0000256" key="7">
    <source>
        <dbReference type="ARBA" id="ARBA00023136"/>
    </source>
</evidence>
<dbReference type="AlphaFoldDB" id="A0A1H0UR47"/>
<accession>A0A1H0UR47</accession>
<dbReference type="Pfam" id="PF02028">
    <property type="entry name" value="BCCT"/>
    <property type="match status" value="1"/>
</dbReference>
<comment type="subcellular location">
    <subcellularLocation>
        <location evidence="1">Cell membrane</location>
        <topology evidence="1">Multi-pass membrane protein</topology>
    </subcellularLocation>
</comment>
<protein>
    <submittedName>
        <fullName evidence="9">Glycine betaine transporter</fullName>
    </submittedName>
</protein>
<feature type="transmembrane region" description="Helical" evidence="8">
    <location>
        <begin position="12"/>
        <end position="30"/>
    </location>
</feature>
<feature type="transmembrane region" description="Helical" evidence="8">
    <location>
        <begin position="262"/>
        <end position="282"/>
    </location>
</feature>
<evidence type="ECO:0000256" key="8">
    <source>
        <dbReference type="SAM" id="Phobius"/>
    </source>
</evidence>
<feature type="transmembrane region" description="Helical" evidence="8">
    <location>
        <begin position="353"/>
        <end position="376"/>
    </location>
</feature>
<dbReference type="Proteomes" id="UP000199073">
    <property type="component" value="Unassembled WGS sequence"/>
</dbReference>
<feature type="transmembrane region" description="Helical" evidence="8">
    <location>
        <begin position="450"/>
        <end position="472"/>
    </location>
</feature>
<feature type="transmembrane region" description="Helical" evidence="8">
    <location>
        <begin position="229"/>
        <end position="250"/>
    </location>
</feature>
<feature type="transmembrane region" description="Helical" evidence="8">
    <location>
        <begin position="89"/>
        <end position="111"/>
    </location>
</feature>
<feature type="transmembrane region" description="Helical" evidence="8">
    <location>
        <begin position="412"/>
        <end position="438"/>
    </location>
</feature>
<dbReference type="OrthoDB" id="9775735at2"/>
<proteinExistence type="inferred from homology"/>
<dbReference type="EMBL" id="FNJI01000035">
    <property type="protein sequence ID" value="SDP68595.1"/>
    <property type="molecule type" value="Genomic_DNA"/>
</dbReference>
<feature type="transmembrane region" description="Helical" evidence="8">
    <location>
        <begin position="478"/>
        <end position="498"/>
    </location>
</feature>
<evidence type="ECO:0000256" key="5">
    <source>
        <dbReference type="ARBA" id="ARBA00022692"/>
    </source>
</evidence>
<feature type="transmembrane region" description="Helical" evidence="8">
    <location>
        <begin position="191"/>
        <end position="209"/>
    </location>
</feature>
<feature type="transmembrane region" description="Helical" evidence="8">
    <location>
        <begin position="144"/>
        <end position="162"/>
    </location>
</feature>
<evidence type="ECO:0000313" key="9">
    <source>
        <dbReference type="EMBL" id="SDP68595.1"/>
    </source>
</evidence>
<evidence type="ECO:0000256" key="6">
    <source>
        <dbReference type="ARBA" id="ARBA00022989"/>
    </source>
</evidence>
<feature type="transmembrane region" description="Helical" evidence="8">
    <location>
        <begin position="323"/>
        <end position="341"/>
    </location>
</feature>
<dbReference type="RefSeq" id="WP_092225500.1">
    <property type="nucleotide sequence ID" value="NZ_FNJI01000035.1"/>
</dbReference>
<keyword evidence="10" id="KW-1185">Reference proteome</keyword>
<evidence type="ECO:0000256" key="3">
    <source>
        <dbReference type="ARBA" id="ARBA00022448"/>
    </source>
</evidence>
<dbReference type="InterPro" id="IPR018093">
    <property type="entry name" value="BCCT_CS"/>
</dbReference>
<sequence>MQHQEPMKIDKTISIGSALICSFFIVATLISADTVKDVFSKIFNFFIANFGWAYLLVMAGFVVFSFVMAMTRFGKIRLGKDDEEPEFGILSWFAMLFAAGMGIGLVFWGVAEPMFHYSTPPYAEPKSAQAAADAMRIAFFHWGLHPWSGYVIVGLVMGYFQFRKDKPGLLSWTVEPLVGEKHVKGLLGKSIDCLAVVVTLFGVANSLGMGAMQVTTGLNKVYGIPNTTVVSIILIVIITVLFVVSAVTGVNKGIKWLSNINMVMAFGLMALILFCGPTNYILESLFEALGAYFQTIVKFSFFLDTTKVVEEHVGYDWMGSWTIFYWAWWLVWAPFVGAFIARISRGRTIREFVFGALLAPTLLCAIWFSILGGTALNLEMNMAQSPGIAAAALADAPAAIFQLYEYLPFTSLLSLVTMAIICIFFITSADSATYIVGVMSSGGDLNPKNALKVIWGALCSGVAIALLMTGGLKAVQTVSFIFSFPFMILMIFMAWSFLRSIKAEFQQ</sequence>
<dbReference type="NCBIfam" id="TIGR00842">
    <property type="entry name" value="bcct"/>
    <property type="match status" value="1"/>
</dbReference>
<gene>
    <name evidence="9" type="ORF">SAMN05660330_03678</name>
</gene>
<evidence type="ECO:0000256" key="4">
    <source>
        <dbReference type="ARBA" id="ARBA00022475"/>
    </source>
</evidence>